<keyword evidence="4" id="KW-0001">2Fe-2S</keyword>
<feature type="domain" description="FAD-binding FR-type" evidence="10">
    <location>
        <begin position="2"/>
        <end position="105"/>
    </location>
</feature>
<reference evidence="11" key="1">
    <citation type="submission" date="2023-06" db="EMBL/GenBank/DDBJ databases">
        <authorList>
            <person name="Zhang S."/>
        </authorList>
    </citation>
    <scope>NUCLEOTIDE SEQUENCE</scope>
    <source>
        <strain evidence="11">SG2303</strain>
    </source>
</reference>
<evidence type="ECO:0000256" key="7">
    <source>
        <dbReference type="ARBA" id="ARBA00023004"/>
    </source>
</evidence>
<evidence type="ECO:0000256" key="1">
    <source>
        <dbReference type="ARBA" id="ARBA00001917"/>
    </source>
</evidence>
<dbReference type="InterPro" id="IPR012675">
    <property type="entry name" value="Beta-grasp_dom_sf"/>
</dbReference>
<comment type="cofactor">
    <cofactor evidence="1">
        <name>FMN</name>
        <dbReference type="ChEBI" id="CHEBI:58210"/>
    </cofactor>
</comment>
<dbReference type="InterPro" id="IPR017927">
    <property type="entry name" value="FAD-bd_FR_type"/>
</dbReference>
<dbReference type="InterPro" id="IPR039261">
    <property type="entry name" value="FNR_nucleotide-bd"/>
</dbReference>
<keyword evidence="8" id="KW-0411">Iron-sulfur</keyword>
<dbReference type="PROSITE" id="PS00197">
    <property type="entry name" value="2FE2S_FER_1"/>
    <property type="match status" value="1"/>
</dbReference>
<keyword evidence="6 11" id="KW-0560">Oxidoreductase</keyword>
<feature type="domain" description="2Fe-2S ferredoxin-type" evidence="9">
    <location>
        <begin position="232"/>
        <end position="317"/>
    </location>
</feature>
<keyword evidence="12" id="KW-1185">Reference proteome</keyword>
<dbReference type="InterPro" id="IPR050415">
    <property type="entry name" value="MRET"/>
</dbReference>
<organism evidence="11 12">
    <name type="scientific">Crenobacter oryzisoli</name>
    <dbReference type="NCBI Taxonomy" id="3056844"/>
    <lineage>
        <taxon>Bacteria</taxon>
        <taxon>Pseudomonadati</taxon>
        <taxon>Pseudomonadota</taxon>
        <taxon>Betaproteobacteria</taxon>
        <taxon>Neisseriales</taxon>
        <taxon>Neisseriaceae</taxon>
        <taxon>Crenobacter</taxon>
    </lineage>
</organism>
<dbReference type="CDD" id="cd00207">
    <property type="entry name" value="fer2"/>
    <property type="match status" value="1"/>
</dbReference>
<dbReference type="InterPro" id="IPR006058">
    <property type="entry name" value="2Fe2S_fd_BS"/>
</dbReference>
<dbReference type="EC" id="1.-.-.-" evidence="11"/>
<dbReference type="CDD" id="cd06185">
    <property type="entry name" value="PDR_like"/>
    <property type="match status" value="1"/>
</dbReference>
<evidence type="ECO:0000259" key="9">
    <source>
        <dbReference type="PROSITE" id="PS51085"/>
    </source>
</evidence>
<evidence type="ECO:0000256" key="8">
    <source>
        <dbReference type="ARBA" id="ARBA00023014"/>
    </source>
</evidence>
<dbReference type="Pfam" id="PF22290">
    <property type="entry name" value="DmmA-like_N"/>
    <property type="match status" value="1"/>
</dbReference>
<dbReference type="Gene3D" id="3.40.50.80">
    <property type="entry name" value="Nucleotide-binding domain of ferredoxin-NADP reductase (FNR) module"/>
    <property type="match status" value="1"/>
</dbReference>
<dbReference type="SUPFAM" id="SSF63380">
    <property type="entry name" value="Riboflavin synthase domain-like"/>
    <property type="match status" value="1"/>
</dbReference>
<dbReference type="PANTHER" id="PTHR47354">
    <property type="entry name" value="NADH OXIDOREDUCTASE HCR"/>
    <property type="match status" value="1"/>
</dbReference>
<evidence type="ECO:0000313" key="11">
    <source>
        <dbReference type="EMBL" id="MDN0074372.1"/>
    </source>
</evidence>
<sequence length="317" mass="34449">MSQTLRVRVACIEQLAAGIKRFTLEASDGAVLPAFDSGSHIVVHMDGGRISNAYSLTSQLDDTRRYQISVRLEEASRGGSSFLHERVAEGDELEISPPGNLFGLTKAAGKHLLIAGGIGITPFMTHIQALKRWQADFELHYCFRSRKSAAYLDSLPLSLSDTQLSLYESDYGGRLDLAALLAEQPPHTHVYVCGPAMLNDAVIAAAREAGWSDERIHYEQFRNEVDVSGGAFEVTLAKSGLTLQVAADESLLRAIEKAGVKVDCMCREGICGSCETVIIDGEADHRDSYLSDAEKAAQRTMMLCVSRARGGRLALDL</sequence>
<dbReference type="InterPro" id="IPR001041">
    <property type="entry name" value="2Fe-2S_ferredoxin-type"/>
</dbReference>
<dbReference type="EMBL" id="JAUEDK010000007">
    <property type="protein sequence ID" value="MDN0074372.1"/>
    <property type="molecule type" value="Genomic_DNA"/>
</dbReference>
<keyword evidence="3" id="KW-0288">FMN</keyword>
<keyword evidence="5" id="KW-0479">Metal-binding</keyword>
<proteinExistence type="predicted"/>
<dbReference type="PRINTS" id="PR00409">
    <property type="entry name" value="PHDIOXRDTASE"/>
</dbReference>
<protein>
    <submittedName>
        <fullName evidence="11">PDR/VanB family oxidoreductase</fullName>
        <ecNumber evidence="11">1.-.-.-</ecNumber>
    </submittedName>
</protein>
<keyword evidence="7" id="KW-0408">Iron</keyword>
<dbReference type="Gene3D" id="2.40.30.10">
    <property type="entry name" value="Translation factors"/>
    <property type="match status" value="1"/>
</dbReference>
<dbReference type="InterPro" id="IPR017938">
    <property type="entry name" value="Riboflavin_synthase-like_b-brl"/>
</dbReference>
<dbReference type="Gene3D" id="3.10.20.30">
    <property type="match status" value="1"/>
</dbReference>
<evidence type="ECO:0000256" key="4">
    <source>
        <dbReference type="ARBA" id="ARBA00022714"/>
    </source>
</evidence>
<dbReference type="Pfam" id="PF00111">
    <property type="entry name" value="Fer2"/>
    <property type="match status" value="1"/>
</dbReference>
<accession>A0ABT7XKP9</accession>
<keyword evidence="2" id="KW-0285">Flavoprotein</keyword>
<dbReference type="SUPFAM" id="SSF54292">
    <property type="entry name" value="2Fe-2S ferredoxin-like"/>
    <property type="match status" value="1"/>
</dbReference>
<dbReference type="PROSITE" id="PS51384">
    <property type="entry name" value="FAD_FR"/>
    <property type="match status" value="1"/>
</dbReference>
<dbReference type="PROSITE" id="PS51085">
    <property type="entry name" value="2FE2S_FER_2"/>
    <property type="match status" value="1"/>
</dbReference>
<evidence type="ECO:0000256" key="2">
    <source>
        <dbReference type="ARBA" id="ARBA00022630"/>
    </source>
</evidence>
<evidence type="ECO:0000259" key="10">
    <source>
        <dbReference type="PROSITE" id="PS51384"/>
    </source>
</evidence>
<dbReference type="GO" id="GO:0016491">
    <property type="term" value="F:oxidoreductase activity"/>
    <property type="evidence" value="ECO:0007669"/>
    <property type="project" value="UniProtKB-KW"/>
</dbReference>
<evidence type="ECO:0000256" key="5">
    <source>
        <dbReference type="ARBA" id="ARBA00022723"/>
    </source>
</evidence>
<dbReference type="InterPro" id="IPR054582">
    <property type="entry name" value="DmmA-like_N"/>
</dbReference>
<name>A0ABT7XKP9_9NEIS</name>
<evidence type="ECO:0000256" key="6">
    <source>
        <dbReference type="ARBA" id="ARBA00023002"/>
    </source>
</evidence>
<gene>
    <name evidence="11" type="ORF">QU481_05625</name>
</gene>
<evidence type="ECO:0000256" key="3">
    <source>
        <dbReference type="ARBA" id="ARBA00022643"/>
    </source>
</evidence>
<dbReference type="SUPFAM" id="SSF52343">
    <property type="entry name" value="Ferredoxin reductase-like, C-terminal NADP-linked domain"/>
    <property type="match status" value="1"/>
</dbReference>
<evidence type="ECO:0000313" key="12">
    <source>
        <dbReference type="Proteomes" id="UP001168540"/>
    </source>
</evidence>
<dbReference type="PANTHER" id="PTHR47354:SF1">
    <property type="entry name" value="CARNITINE MONOOXYGENASE REDUCTASE SUBUNIT"/>
    <property type="match status" value="1"/>
</dbReference>
<dbReference type="InterPro" id="IPR036010">
    <property type="entry name" value="2Fe-2S_ferredoxin-like_sf"/>
</dbReference>
<dbReference type="RefSeq" id="WP_289828937.1">
    <property type="nucleotide sequence ID" value="NZ_JAUEDK010000007.1"/>
</dbReference>
<dbReference type="Proteomes" id="UP001168540">
    <property type="component" value="Unassembled WGS sequence"/>
</dbReference>
<comment type="caution">
    <text evidence="11">The sequence shown here is derived from an EMBL/GenBank/DDBJ whole genome shotgun (WGS) entry which is preliminary data.</text>
</comment>